<evidence type="ECO:0000313" key="2">
    <source>
        <dbReference type="EMBL" id="UTO14972.1"/>
    </source>
</evidence>
<sequence length="248" mass="27701">MDVKHSPSVRRLIQVQAILLLLITPLFAHADVTEEEAAANCLKISEYSAEGGKYYKLKQYAKAREQYERQAGWSESCQLDEDKIAMAYNNVALTYIHEGNYLKARAWLSILPNDKKSIFNLGKISGDIKNSLEKLSSKPAGQYWQYAGAALWNSMTIKPQGSQFQVDFQGYYAGLMAMYYGPNIGEFSTVLAINNGKAHYAMTGDDVGDCAYDFEIKKDLLTVKRTAGEWCGFGHNVGAEGSYNRVEL</sequence>
<evidence type="ECO:0000313" key="3">
    <source>
        <dbReference type="Proteomes" id="UP001059607"/>
    </source>
</evidence>
<dbReference type="Proteomes" id="UP001059607">
    <property type="component" value="Chromosome"/>
</dbReference>
<organism evidence="2 3">
    <name type="scientific">Pseudomonas nunensis</name>
    <dbReference type="NCBI Taxonomy" id="2961896"/>
    <lineage>
        <taxon>Bacteria</taxon>
        <taxon>Pseudomonadati</taxon>
        <taxon>Pseudomonadota</taxon>
        <taxon>Gammaproteobacteria</taxon>
        <taxon>Pseudomonadales</taxon>
        <taxon>Pseudomonadaceae</taxon>
        <taxon>Pseudomonas</taxon>
    </lineage>
</organism>
<reference evidence="2" key="1">
    <citation type="submission" date="2022-07" db="EMBL/GenBank/DDBJ databases">
        <title>Pseudomonas nunamit sp. nov. an antifungal species isolated from Greenland.</title>
        <authorList>
            <person name="Ntana F."/>
            <person name="Hennessy R.C."/>
            <person name="Zervas A."/>
            <person name="Stougaard P."/>
        </authorList>
    </citation>
    <scope>NUCLEOTIDE SEQUENCE</scope>
    <source>
        <strain evidence="2">In5</strain>
    </source>
</reference>
<accession>A0ABY5EHU5</accession>
<feature type="signal peptide" evidence="1">
    <location>
        <begin position="1"/>
        <end position="30"/>
    </location>
</feature>
<feature type="chain" id="PRO_5047076074" evidence="1">
    <location>
        <begin position="31"/>
        <end position="248"/>
    </location>
</feature>
<dbReference type="SUPFAM" id="SSF48452">
    <property type="entry name" value="TPR-like"/>
    <property type="match status" value="1"/>
</dbReference>
<dbReference type="RefSeq" id="WP_054613603.1">
    <property type="nucleotide sequence ID" value="NZ_CP101125.1"/>
</dbReference>
<dbReference type="EMBL" id="CP101125">
    <property type="protein sequence ID" value="UTO14972.1"/>
    <property type="molecule type" value="Genomic_DNA"/>
</dbReference>
<gene>
    <name evidence="2" type="ORF">NK667_00990</name>
</gene>
<keyword evidence="1" id="KW-0732">Signal</keyword>
<keyword evidence="3" id="KW-1185">Reference proteome</keyword>
<evidence type="ECO:0000256" key="1">
    <source>
        <dbReference type="SAM" id="SignalP"/>
    </source>
</evidence>
<dbReference type="InterPro" id="IPR011990">
    <property type="entry name" value="TPR-like_helical_dom_sf"/>
</dbReference>
<protein>
    <submittedName>
        <fullName evidence="2">Tetratricopeptide repeat protein</fullName>
    </submittedName>
</protein>
<proteinExistence type="predicted"/>
<dbReference type="Gene3D" id="1.25.40.10">
    <property type="entry name" value="Tetratricopeptide repeat domain"/>
    <property type="match status" value="1"/>
</dbReference>
<name>A0ABY5EHU5_9PSED</name>